<evidence type="ECO:0000313" key="6">
    <source>
        <dbReference type="Proteomes" id="UP001603978"/>
    </source>
</evidence>
<feature type="chain" id="PRO_5046048442" evidence="4">
    <location>
        <begin position="23"/>
        <end position="130"/>
    </location>
</feature>
<accession>A0ABW7ADE7</accession>
<organism evidence="5 6">
    <name type="scientific">Nonomuraea marmarensis</name>
    <dbReference type="NCBI Taxonomy" id="3351344"/>
    <lineage>
        <taxon>Bacteria</taxon>
        <taxon>Bacillati</taxon>
        <taxon>Actinomycetota</taxon>
        <taxon>Actinomycetes</taxon>
        <taxon>Streptosporangiales</taxon>
        <taxon>Streptosporangiaceae</taxon>
        <taxon>Nonomuraea</taxon>
    </lineage>
</organism>
<keyword evidence="2" id="KW-0677">Repeat</keyword>
<sequence>MRYLCAVTLTVVALLVSGCGGAGGSTSGGDTTSGNGTSQGGGTNTGGGGNDGGDQRAAFNDCLKQNGVTPPSGRPTARPSERPTARLTARPTDRPSGGPGGFGSMSPEMQKAYEACRSLMPRGGNRPPNG</sequence>
<keyword evidence="6" id="KW-1185">Reference proteome</keyword>
<evidence type="ECO:0000256" key="1">
    <source>
        <dbReference type="ARBA" id="ARBA00022729"/>
    </source>
</evidence>
<name>A0ABW7ADE7_9ACTN</name>
<reference evidence="5 6" key="1">
    <citation type="submission" date="2024-10" db="EMBL/GenBank/DDBJ databases">
        <authorList>
            <person name="Topkara A.R."/>
            <person name="Saygin H."/>
        </authorList>
    </citation>
    <scope>NUCLEOTIDE SEQUENCE [LARGE SCALE GENOMIC DNA]</scope>
    <source>
        <strain evidence="5 6">M3C6</strain>
    </source>
</reference>
<feature type="region of interest" description="Disordered" evidence="3">
    <location>
        <begin position="22"/>
        <end position="111"/>
    </location>
</feature>
<feature type="signal peptide" evidence="4">
    <location>
        <begin position="1"/>
        <end position="22"/>
    </location>
</feature>
<dbReference type="PROSITE" id="PS51257">
    <property type="entry name" value="PROKAR_LIPOPROTEIN"/>
    <property type="match status" value="1"/>
</dbReference>
<dbReference type="Proteomes" id="UP001603978">
    <property type="component" value="Unassembled WGS sequence"/>
</dbReference>
<evidence type="ECO:0000313" key="5">
    <source>
        <dbReference type="EMBL" id="MFG1705380.1"/>
    </source>
</evidence>
<dbReference type="EMBL" id="JBICRM010000010">
    <property type="protein sequence ID" value="MFG1705380.1"/>
    <property type="molecule type" value="Genomic_DNA"/>
</dbReference>
<dbReference type="Pfam" id="PF04886">
    <property type="entry name" value="PT"/>
    <property type="match status" value="1"/>
</dbReference>
<keyword evidence="1 4" id="KW-0732">Signal</keyword>
<evidence type="ECO:0000256" key="3">
    <source>
        <dbReference type="SAM" id="MobiDB-lite"/>
    </source>
</evidence>
<evidence type="ECO:0000256" key="2">
    <source>
        <dbReference type="ARBA" id="ARBA00022737"/>
    </source>
</evidence>
<protein>
    <submittedName>
        <fullName evidence="5">PT domain-containing protein</fullName>
    </submittedName>
</protein>
<evidence type="ECO:0000256" key="4">
    <source>
        <dbReference type="SAM" id="SignalP"/>
    </source>
</evidence>
<gene>
    <name evidence="5" type="ORF">ACFLIM_19500</name>
</gene>
<proteinExistence type="predicted"/>
<dbReference type="InterPro" id="IPR006970">
    <property type="entry name" value="PT"/>
</dbReference>
<dbReference type="RefSeq" id="WP_393167339.1">
    <property type="nucleotide sequence ID" value="NZ_JBICRM010000010.1"/>
</dbReference>
<comment type="caution">
    <text evidence="5">The sequence shown here is derived from an EMBL/GenBank/DDBJ whole genome shotgun (WGS) entry which is preliminary data.</text>
</comment>
<feature type="compositionally biased region" description="Gly residues" evidence="3">
    <location>
        <begin position="37"/>
        <end position="52"/>
    </location>
</feature>